<dbReference type="Pfam" id="PF00082">
    <property type="entry name" value="Peptidase_S8"/>
    <property type="match status" value="1"/>
</dbReference>
<feature type="signal peptide" evidence="8">
    <location>
        <begin position="1"/>
        <end position="19"/>
    </location>
</feature>
<feature type="region of interest" description="Disordered" evidence="6">
    <location>
        <begin position="317"/>
        <end position="343"/>
    </location>
</feature>
<dbReference type="InterPro" id="IPR000209">
    <property type="entry name" value="Peptidase_S8/S53_dom"/>
</dbReference>
<dbReference type="InterPro" id="IPR023827">
    <property type="entry name" value="Peptidase_S8_Asp-AS"/>
</dbReference>
<evidence type="ECO:0000259" key="9">
    <source>
        <dbReference type="Pfam" id="PF00082"/>
    </source>
</evidence>
<evidence type="ECO:0000313" key="11">
    <source>
        <dbReference type="Proteomes" id="UP000198707"/>
    </source>
</evidence>
<dbReference type="PANTHER" id="PTHR43806">
    <property type="entry name" value="PEPTIDASE S8"/>
    <property type="match status" value="1"/>
</dbReference>
<dbReference type="InterPro" id="IPR050131">
    <property type="entry name" value="Peptidase_S8_subtilisin-like"/>
</dbReference>
<organism evidence="10 11">
    <name type="scientific">Micromonospora phaseoli</name>
    <dbReference type="NCBI Taxonomy" id="1144548"/>
    <lineage>
        <taxon>Bacteria</taxon>
        <taxon>Bacillati</taxon>
        <taxon>Actinomycetota</taxon>
        <taxon>Actinomycetes</taxon>
        <taxon>Micromonosporales</taxon>
        <taxon>Micromonosporaceae</taxon>
        <taxon>Micromonospora</taxon>
    </lineage>
</organism>
<evidence type="ECO:0000256" key="1">
    <source>
        <dbReference type="ARBA" id="ARBA00011073"/>
    </source>
</evidence>
<keyword evidence="7" id="KW-1133">Transmembrane helix</keyword>
<evidence type="ECO:0000256" key="3">
    <source>
        <dbReference type="ARBA" id="ARBA00022801"/>
    </source>
</evidence>
<dbReference type="AlphaFoldDB" id="A0A1H7DTE1"/>
<evidence type="ECO:0000313" key="10">
    <source>
        <dbReference type="EMBL" id="SEK05006.1"/>
    </source>
</evidence>
<dbReference type="PANTHER" id="PTHR43806:SF11">
    <property type="entry name" value="CEREVISIN-RELATED"/>
    <property type="match status" value="1"/>
</dbReference>
<dbReference type="Proteomes" id="UP000198707">
    <property type="component" value="Unassembled WGS sequence"/>
</dbReference>
<feature type="active site" description="Charge relay system" evidence="5">
    <location>
        <position position="258"/>
    </location>
</feature>
<feature type="domain" description="Peptidase S8/S53" evidence="9">
    <location>
        <begin position="54"/>
        <end position="306"/>
    </location>
</feature>
<feature type="active site" description="Charge relay system" evidence="5">
    <location>
        <position position="97"/>
    </location>
</feature>
<feature type="active site" description="Charge relay system" evidence="5">
    <location>
        <position position="63"/>
    </location>
</feature>
<dbReference type="PROSITE" id="PS00136">
    <property type="entry name" value="SUBTILASE_ASP"/>
    <property type="match status" value="1"/>
</dbReference>
<dbReference type="STRING" id="1144548.SAMN05443287_11765"/>
<evidence type="ECO:0000256" key="4">
    <source>
        <dbReference type="ARBA" id="ARBA00022825"/>
    </source>
</evidence>
<keyword evidence="11" id="KW-1185">Reference proteome</keyword>
<dbReference type="InterPro" id="IPR022398">
    <property type="entry name" value="Peptidase_S8_His-AS"/>
</dbReference>
<dbReference type="Gene3D" id="3.40.50.200">
    <property type="entry name" value="Peptidase S8/S53 domain"/>
    <property type="match status" value="1"/>
</dbReference>
<evidence type="ECO:0000256" key="6">
    <source>
        <dbReference type="SAM" id="MobiDB-lite"/>
    </source>
</evidence>
<keyword evidence="8" id="KW-0732">Signal</keyword>
<feature type="chain" id="PRO_5039509398" evidence="8">
    <location>
        <begin position="20"/>
        <end position="429"/>
    </location>
</feature>
<reference evidence="11" key="1">
    <citation type="submission" date="2016-10" db="EMBL/GenBank/DDBJ databases">
        <authorList>
            <person name="Varghese N."/>
            <person name="Submissions S."/>
        </authorList>
    </citation>
    <scope>NUCLEOTIDE SEQUENCE [LARGE SCALE GENOMIC DNA]</scope>
    <source>
        <strain evidence="11">CGMCC 4.7038</strain>
    </source>
</reference>
<dbReference type="OrthoDB" id="5240330at2"/>
<evidence type="ECO:0000256" key="5">
    <source>
        <dbReference type="PROSITE-ProRule" id="PRU01240"/>
    </source>
</evidence>
<keyword evidence="7" id="KW-0472">Membrane</keyword>
<dbReference type="GO" id="GO:0006508">
    <property type="term" value="P:proteolysis"/>
    <property type="evidence" value="ECO:0007669"/>
    <property type="project" value="UniProtKB-KW"/>
</dbReference>
<feature type="region of interest" description="Disordered" evidence="6">
    <location>
        <begin position="388"/>
        <end position="429"/>
    </location>
</feature>
<feature type="compositionally biased region" description="Low complexity" evidence="6">
    <location>
        <begin position="388"/>
        <end position="400"/>
    </location>
</feature>
<dbReference type="InterPro" id="IPR036852">
    <property type="entry name" value="Peptidase_S8/S53_dom_sf"/>
</dbReference>
<dbReference type="EMBL" id="FNYV01000017">
    <property type="protein sequence ID" value="SEK05006.1"/>
    <property type="molecule type" value="Genomic_DNA"/>
</dbReference>
<dbReference type="SUPFAM" id="SSF52743">
    <property type="entry name" value="Subtilisin-like"/>
    <property type="match status" value="1"/>
</dbReference>
<gene>
    <name evidence="10" type="ORF">SAMN05443287_11765</name>
</gene>
<name>A0A1H7DTE1_9ACTN</name>
<keyword evidence="7" id="KW-0812">Transmembrane</keyword>
<proteinExistence type="inferred from homology"/>
<keyword evidence="3 5" id="KW-0378">Hydrolase</keyword>
<comment type="similarity">
    <text evidence="1 5">Belongs to the peptidase S8 family.</text>
</comment>
<dbReference type="PROSITE" id="PS51892">
    <property type="entry name" value="SUBTILASE"/>
    <property type="match status" value="1"/>
</dbReference>
<dbReference type="RefSeq" id="WP_092383290.1">
    <property type="nucleotide sequence ID" value="NZ_BOPI01000033.1"/>
</dbReference>
<keyword evidence="2 5" id="KW-0645">Protease</keyword>
<evidence type="ECO:0000256" key="7">
    <source>
        <dbReference type="SAM" id="Phobius"/>
    </source>
</evidence>
<sequence length="429" mass="43875">MRVLTRAAAAALATTSVLAALTLPAAPALADSVRDDSWHVKALELAELHKITQGEGVTVAVVDSGVDPTHPDLRGNVLPGVDLYDDDAKGRVDRIGHGTGVASLIAGHGHGTGGRDGILGVAPKAKILPVTIKKEGNAPIAPTALAAGISWAVDAGADVINVSLSSSFNDELNQAVERAYQSNVVVVASAGNDDDILVGNPAAHPGCIGVNGVDRKGVISKAASVPGTLDLRVDIAAPGQDMVVAVPGGRYRTTTGSSTSSAVVSGAMALIKAEYPDLSAYQLFLRLMETAEDAGEPGHDEYYGWGALDLREALTGEPDGRASRTASTGRPEVDDPLAAARAAGSDGPDIEEIVIVVLVWAVILGILAGIVIAIVRLRRRSRRRRAGAIAPENALATSGAPGPPAPDAPSEQLPASTPTDDGVWRRPSG</sequence>
<keyword evidence="4 5" id="KW-0720">Serine protease</keyword>
<dbReference type="PROSITE" id="PS00137">
    <property type="entry name" value="SUBTILASE_HIS"/>
    <property type="match status" value="1"/>
</dbReference>
<dbReference type="InterPro" id="IPR015500">
    <property type="entry name" value="Peptidase_S8_subtilisin-rel"/>
</dbReference>
<dbReference type="GO" id="GO:0004252">
    <property type="term" value="F:serine-type endopeptidase activity"/>
    <property type="evidence" value="ECO:0007669"/>
    <property type="project" value="UniProtKB-UniRule"/>
</dbReference>
<evidence type="ECO:0000256" key="2">
    <source>
        <dbReference type="ARBA" id="ARBA00022670"/>
    </source>
</evidence>
<accession>A0A1H7DTE1</accession>
<feature type="transmembrane region" description="Helical" evidence="7">
    <location>
        <begin position="353"/>
        <end position="375"/>
    </location>
</feature>
<evidence type="ECO:0000256" key="8">
    <source>
        <dbReference type="SAM" id="SignalP"/>
    </source>
</evidence>
<dbReference type="PRINTS" id="PR00723">
    <property type="entry name" value="SUBTILISIN"/>
</dbReference>
<protein>
    <submittedName>
        <fullName evidence="10">Type VII secretion-associated serine protease mycosin</fullName>
    </submittedName>
</protein>